<dbReference type="SUPFAM" id="SSF54631">
    <property type="entry name" value="CBS-domain pair"/>
    <property type="match status" value="1"/>
</dbReference>
<name>A0ABP3D178_9ACTN</name>
<protein>
    <submittedName>
        <fullName evidence="3">CBS domain-containing protein</fullName>
    </submittedName>
</protein>
<accession>A0ABP3D178</accession>
<keyword evidence="4" id="KW-1185">Reference proteome</keyword>
<dbReference type="InterPro" id="IPR000644">
    <property type="entry name" value="CBS_dom"/>
</dbReference>
<dbReference type="RefSeq" id="WP_344646830.1">
    <property type="nucleotide sequence ID" value="NZ_BAAAGX010000002.1"/>
</dbReference>
<evidence type="ECO:0000256" key="1">
    <source>
        <dbReference type="PROSITE-ProRule" id="PRU00703"/>
    </source>
</evidence>
<evidence type="ECO:0000313" key="3">
    <source>
        <dbReference type="EMBL" id="GAA0220673.1"/>
    </source>
</evidence>
<dbReference type="Gene3D" id="3.10.580.10">
    <property type="entry name" value="CBS-domain"/>
    <property type="match status" value="1"/>
</dbReference>
<dbReference type="EMBL" id="BAAAGX010000002">
    <property type="protein sequence ID" value="GAA0220673.1"/>
    <property type="molecule type" value="Genomic_DNA"/>
</dbReference>
<comment type="caution">
    <text evidence="3">The sequence shown here is derived from an EMBL/GenBank/DDBJ whole genome shotgun (WGS) entry which is preliminary data.</text>
</comment>
<proteinExistence type="predicted"/>
<dbReference type="PROSITE" id="PS51371">
    <property type="entry name" value="CBS"/>
    <property type="match status" value="1"/>
</dbReference>
<dbReference type="InterPro" id="IPR046342">
    <property type="entry name" value="CBS_dom_sf"/>
</dbReference>
<dbReference type="Pfam" id="PF00571">
    <property type="entry name" value="CBS"/>
    <property type="match status" value="2"/>
</dbReference>
<feature type="domain" description="CBS" evidence="2">
    <location>
        <begin position="94"/>
        <end position="147"/>
    </location>
</feature>
<evidence type="ECO:0000313" key="4">
    <source>
        <dbReference type="Proteomes" id="UP001500967"/>
    </source>
</evidence>
<organism evidence="3 4">
    <name type="scientific">Cryptosporangium japonicum</name>
    <dbReference type="NCBI Taxonomy" id="80872"/>
    <lineage>
        <taxon>Bacteria</taxon>
        <taxon>Bacillati</taxon>
        <taxon>Actinomycetota</taxon>
        <taxon>Actinomycetes</taxon>
        <taxon>Cryptosporangiales</taxon>
        <taxon>Cryptosporangiaceae</taxon>
        <taxon>Cryptosporangium</taxon>
    </lineage>
</organism>
<dbReference type="Proteomes" id="UP001500967">
    <property type="component" value="Unassembled WGS sequence"/>
</dbReference>
<evidence type="ECO:0000259" key="2">
    <source>
        <dbReference type="PROSITE" id="PS51371"/>
    </source>
</evidence>
<sequence length="147" mass="15913">MLARDLVRPYPLVSADSDAFTAAKLVAERDLQAVLVTEDDLPVAVLSAARLLELIVPAYILDDPRLAAVVDEPHADRLCDALAGRRVGDCLPEKRKMPPVVAPDDTALEVATLMVHERSPFVVVADGERTLGVISSSHLLDRLLEIT</sequence>
<gene>
    <name evidence="3" type="ORF">GCM10009539_02390</name>
</gene>
<reference evidence="4" key="1">
    <citation type="journal article" date="2019" name="Int. J. Syst. Evol. Microbiol.">
        <title>The Global Catalogue of Microorganisms (GCM) 10K type strain sequencing project: providing services to taxonomists for standard genome sequencing and annotation.</title>
        <authorList>
            <consortium name="The Broad Institute Genomics Platform"/>
            <consortium name="The Broad Institute Genome Sequencing Center for Infectious Disease"/>
            <person name="Wu L."/>
            <person name="Ma J."/>
        </authorList>
    </citation>
    <scope>NUCLEOTIDE SEQUENCE [LARGE SCALE GENOMIC DNA]</scope>
    <source>
        <strain evidence="4">JCM 10425</strain>
    </source>
</reference>
<keyword evidence="1" id="KW-0129">CBS domain</keyword>